<proteinExistence type="predicted"/>
<accession>A0A1H4MCH8</accession>
<organism evidence="1 2">
    <name type="scientific">Pseudomonas saponiphila</name>
    <dbReference type="NCBI Taxonomy" id="556534"/>
    <lineage>
        <taxon>Bacteria</taxon>
        <taxon>Pseudomonadati</taxon>
        <taxon>Pseudomonadota</taxon>
        <taxon>Gammaproteobacteria</taxon>
        <taxon>Pseudomonadales</taxon>
        <taxon>Pseudomonadaceae</taxon>
        <taxon>Pseudomonas</taxon>
    </lineage>
</organism>
<dbReference type="RefSeq" id="WP_167365644.1">
    <property type="nucleotide sequence ID" value="NZ_FNTJ01000001.1"/>
</dbReference>
<gene>
    <name evidence="1" type="ORF">SAMN05216178_2306</name>
</gene>
<dbReference type="AlphaFoldDB" id="A0A1H4MCH8"/>
<evidence type="ECO:0000313" key="1">
    <source>
        <dbReference type="EMBL" id="SEB80052.1"/>
    </source>
</evidence>
<reference evidence="2" key="1">
    <citation type="submission" date="2016-10" db="EMBL/GenBank/DDBJ databases">
        <authorList>
            <person name="Varghese N."/>
            <person name="Submissions S."/>
        </authorList>
    </citation>
    <scope>NUCLEOTIDE SEQUENCE [LARGE SCALE GENOMIC DNA]</scope>
    <source>
        <strain evidence="2">DSM 9751</strain>
    </source>
</reference>
<dbReference type="Proteomes" id="UP000198982">
    <property type="component" value="Unassembled WGS sequence"/>
</dbReference>
<name>A0A1H4MCH8_9PSED</name>
<evidence type="ECO:0000313" key="2">
    <source>
        <dbReference type="Proteomes" id="UP000198982"/>
    </source>
</evidence>
<sequence>MDFSKSKKTFTEHDQKVQEAREYLQQTDWLVVRKLETGKDVPTDIAEKRAEARSLI</sequence>
<protein>
    <submittedName>
        <fullName evidence="1">Uncharacterized protein</fullName>
    </submittedName>
</protein>
<keyword evidence="2" id="KW-1185">Reference proteome</keyword>
<dbReference type="EMBL" id="FNTJ01000001">
    <property type="protein sequence ID" value="SEB80052.1"/>
    <property type="molecule type" value="Genomic_DNA"/>
</dbReference>